<proteinExistence type="predicted"/>
<keyword evidence="1" id="KW-0175">Coiled coil</keyword>
<evidence type="ECO:0008006" key="5">
    <source>
        <dbReference type="Google" id="ProtNLM"/>
    </source>
</evidence>
<feature type="coiled-coil region" evidence="1">
    <location>
        <begin position="38"/>
        <end position="65"/>
    </location>
</feature>
<dbReference type="RefSeq" id="WP_006547712.1">
    <property type="nucleotide sequence ID" value="NZ_DS999574.1"/>
</dbReference>
<dbReference type="Proteomes" id="UP000004778">
    <property type="component" value="Unassembled WGS sequence"/>
</dbReference>
<comment type="caution">
    <text evidence="3">The sequence shown here is derived from an EMBL/GenBank/DDBJ whole genome shotgun (WGS) entry which is preliminary data.</text>
</comment>
<reference evidence="3 4" key="1">
    <citation type="submission" date="2009-01" db="EMBL/GenBank/DDBJ databases">
        <authorList>
            <person name="Qin X."/>
            <person name="Bachman B."/>
            <person name="Battles P."/>
            <person name="Bell A."/>
            <person name="Bess C."/>
            <person name="Bickham C."/>
            <person name="Chaboub L."/>
            <person name="Chen D."/>
            <person name="Coyle M."/>
            <person name="Deiros D.R."/>
            <person name="Dinh H."/>
            <person name="Forbes L."/>
            <person name="Fowler G."/>
            <person name="Francisco L."/>
            <person name="Fu Q."/>
            <person name="Gubbala S."/>
            <person name="Hale W."/>
            <person name="Han Y."/>
            <person name="Hemphill L."/>
            <person name="Highlander S.K."/>
            <person name="Hirani K."/>
            <person name="Hogues M."/>
            <person name="Jackson L."/>
            <person name="Jakkamsetti A."/>
            <person name="Javaid M."/>
            <person name="Jiang H."/>
            <person name="Korchina V."/>
            <person name="Kovar C."/>
            <person name="Lara F."/>
            <person name="Lee S."/>
            <person name="Mata R."/>
            <person name="Mathew T."/>
            <person name="Moen C."/>
            <person name="Morales K."/>
            <person name="Munidasa M."/>
            <person name="Nazareth L."/>
            <person name="Ngo R."/>
            <person name="Nguyen L."/>
            <person name="Okwuonu G."/>
            <person name="Ongeri F."/>
            <person name="Patil S."/>
            <person name="Petrosino J."/>
            <person name="Pham C."/>
            <person name="Pham P."/>
            <person name="Pu L.-L."/>
            <person name="Puazo M."/>
            <person name="Raj R."/>
            <person name="Reid J."/>
            <person name="Rouhana J."/>
            <person name="Saada N."/>
            <person name="Shang Y."/>
            <person name="Simmons D."/>
            <person name="Thornton R."/>
            <person name="Warren J."/>
            <person name="Weissenberger G."/>
            <person name="Zhang J."/>
            <person name="Zhang L."/>
            <person name="Zhou C."/>
            <person name="Zhu D."/>
            <person name="Muzny D."/>
            <person name="Worley K."/>
            <person name="Gibbs R."/>
        </authorList>
    </citation>
    <scope>NUCLEOTIDE SEQUENCE [LARGE SCALE GENOMIC DNA]</scope>
    <source>
        <strain evidence="3 4">DSM 15434</strain>
    </source>
</reference>
<protein>
    <recommendedName>
        <fullName evidence="5">Scaffolding protein</fullName>
    </recommendedName>
</protein>
<accession>C0W4F1</accession>
<dbReference type="HOGENOM" id="CLU_1599229_0_0_11"/>
<feature type="compositionally biased region" description="Polar residues" evidence="2">
    <location>
        <begin position="1"/>
        <end position="10"/>
    </location>
</feature>
<organism evidence="3 4">
    <name type="scientific">Actinomyces urogenitalis DSM 15434</name>
    <dbReference type="NCBI Taxonomy" id="525246"/>
    <lineage>
        <taxon>Bacteria</taxon>
        <taxon>Bacillati</taxon>
        <taxon>Actinomycetota</taxon>
        <taxon>Actinomycetes</taxon>
        <taxon>Actinomycetales</taxon>
        <taxon>Actinomycetaceae</taxon>
        <taxon>Actinomyces</taxon>
    </lineage>
</organism>
<dbReference type="OrthoDB" id="5145457at2"/>
<gene>
    <name evidence="3" type="ORF">HMPREF0058_0745</name>
</gene>
<dbReference type="eggNOG" id="ENOG5033CNY">
    <property type="taxonomic scope" value="Bacteria"/>
</dbReference>
<name>C0W4F1_9ACTO</name>
<evidence type="ECO:0000313" key="3">
    <source>
        <dbReference type="EMBL" id="EEH66379.1"/>
    </source>
</evidence>
<dbReference type="AlphaFoldDB" id="C0W4F1"/>
<feature type="region of interest" description="Disordered" evidence="2">
    <location>
        <begin position="137"/>
        <end position="156"/>
    </location>
</feature>
<keyword evidence="4" id="KW-1185">Reference proteome</keyword>
<sequence length="166" mass="17996">MADDAIQTTDADVKEEPKPTPPWGSDEDFNPDKAWTLIQNLRSEAATMKAASKELREKVDALTSDLKAAVTGRDEALAASAQAAELLARETAGRTKDRLLTAAGLDASTYAPMLTGQDEEEWGEQVKNLVALRDERRTRLKPDPAQSATTPAVDDRTAQAHAIFGY</sequence>
<evidence type="ECO:0000256" key="1">
    <source>
        <dbReference type="SAM" id="Coils"/>
    </source>
</evidence>
<feature type="region of interest" description="Disordered" evidence="2">
    <location>
        <begin position="1"/>
        <end position="31"/>
    </location>
</feature>
<evidence type="ECO:0000313" key="4">
    <source>
        <dbReference type="Proteomes" id="UP000004778"/>
    </source>
</evidence>
<evidence type="ECO:0000256" key="2">
    <source>
        <dbReference type="SAM" id="MobiDB-lite"/>
    </source>
</evidence>
<dbReference type="EMBL" id="ACFH01000051">
    <property type="protein sequence ID" value="EEH66379.1"/>
    <property type="molecule type" value="Genomic_DNA"/>
</dbReference>